<dbReference type="InterPro" id="IPR029061">
    <property type="entry name" value="THDP-binding"/>
</dbReference>
<name>A0A538U0J4_UNCEI</name>
<dbReference type="GO" id="GO:0009097">
    <property type="term" value="P:isoleucine biosynthetic process"/>
    <property type="evidence" value="ECO:0007669"/>
    <property type="project" value="TreeGrafter"/>
</dbReference>
<dbReference type="GO" id="GO:0003984">
    <property type="term" value="F:acetolactate synthase activity"/>
    <property type="evidence" value="ECO:0007669"/>
    <property type="project" value="TreeGrafter"/>
</dbReference>
<dbReference type="Pfam" id="PF00205">
    <property type="entry name" value="TPP_enzyme_M"/>
    <property type="match status" value="1"/>
</dbReference>
<dbReference type="GO" id="GO:0000287">
    <property type="term" value="F:magnesium ion binding"/>
    <property type="evidence" value="ECO:0007669"/>
    <property type="project" value="InterPro"/>
</dbReference>
<dbReference type="EMBL" id="VBPB01000312">
    <property type="protein sequence ID" value="TMQ69420.1"/>
    <property type="molecule type" value="Genomic_DNA"/>
</dbReference>
<dbReference type="InterPro" id="IPR045229">
    <property type="entry name" value="TPP_enz"/>
</dbReference>
<reference evidence="5 6" key="1">
    <citation type="journal article" date="2019" name="Nat. Microbiol.">
        <title>Mediterranean grassland soil C-N compound turnover is dependent on rainfall and depth, and is mediated by genomically divergent microorganisms.</title>
        <authorList>
            <person name="Diamond S."/>
            <person name="Andeer P.F."/>
            <person name="Li Z."/>
            <person name="Crits-Christoph A."/>
            <person name="Burstein D."/>
            <person name="Anantharaman K."/>
            <person name="Lane K.R."/>
            <person name="Thomas B.C."/>
            <person name="Pan C."/>
            <person name="Northen T.R."/>
            <person name="Banfield J.F."/>
        </authorList>
    </citation>
    <scope>NUCLEOTIDE SEQUENCE [LARGE SCALE GENOMIC DNA]</scope>
    <source>
        <strain evidence="5">WS_11</strain>
    </source>
</reference>
<protein>
    <submittedName>
        <fullName evidence="5">Acetolactate synthase large subunit</fullName>
    </submittedName>
</protein>
<feature type="domain" description="Thiamine pyrophosphate enzyme central" evidence="3">
    <location>
        <begin position="186"/>
        <end position="319"/>
    </location>
</feature>
<evidence type="ECO:0000256" key="1">
    <source>
        <dbReference type="ARBA" id="ARBA00007812"/>
    </source>
</evidence>
<dbReference type="SUPFAM" id="SSF52518">
    <property type="entry name" value="Thiamin diphosphate-binding fold (THDP-binding)"/>
    <property type="match status" value="1"/>
</dbReference>
<dbReference type="SUPFAM" id="SSF52467">
    <property type="entry name" value="DHS-like NAD/FAD-binding domain"/>
    <property type="match status" value="1"/>
</dbReference>
<feature type="non-terminal residue" evidence="5">
    <location>
        <position position="330"/>
    </location>
</feature>
<organism evidence="5 6">
    <name type="scientific">Eiseniibacteriota bacterium</name>
    <dbReference type="NCBI Taxonomy" id="2212470"/>
    <lineage>
        <taxon>Bacteria</taxon>
        <taxon>Candidatus Eiseniibacteriota</taxon>
    </lineage>
</organism>
<gene>
    <name evidence="5" type="ORF">E6K81_15000</name>
</gene>
<comment type="similarity">
    <text evidence="1">Belongs to the TPP enzyme family.</text>
</comment>
<dbReference type="Gene3D" id="3.40.50.970">
    <property type="match status" value="1"/>
</dbReference>
<evidence type="ECO:0000259" key="4">
    <source>
        <dbReference type="Pfam" id="PF02776"/>
    </source>
</evidence>
<comment type="caution">
    <text evidence="5">The sequence shown here is derived from an EMBL/GenBank/DDBJ whole genome shotgun (WGS) entry which is preliminary data.</text>
</comment>
<dbReference type="Gene3D" id="3.40.50.1220">
    <property type="entry name" value="TPP-binding domain"/>
    <property type="match status" value="1"/>
</dbReference>
<dbReference type="GO" id="GO:0009099">
    <property type="term" value="P:L-valine biosynthetic process"/>
    <property type="evidence" value="ECO:0007669"/>
    <property type="project" value="TreeGrafter"/>
</dbReference>
<dbReference type="AlphaFoldDB" id="A0A538U0J4"/>
<dbReference type="PANTHER" id="PTHR18968:SF129">
    <property type="entry name" value="ACETOLACTATE SYNTHASE"/>
    <property type="match status" value="1"/>
</dbReference>
<dbReference type="InterPro" id="IPR012001">
    <property type="entry name" value="Thiamin_PyroP_enz_TPP-bd_dom"/>
</dbReference>
<evidence type="ECO:0000313" key="6">
    <source>
        <dbReference type="Proteomes" id="UP000319771"/>
    </source>
</evidence>
<sequence>MTGAELLVRCLEREGVRYVFGVPGEETLDINDALARSSVQFVAVRHEQGAAFMADVWGRLTGQAGVCLATLGPGATNLATGLADATLDRAPVVAITGQLARDLLHKESHQYVNIVDVFRPFTKWNARIETGEVVAEAVRKAFKRAQEEKPGACHLELPEDVAQGEAEGEPLAPDKPRRPSPDQSSLARAADVINRAAHPLILAGNGVIRGHASGELTALAERARIPVVTTFMAKGAIPADHPLAGATVGLASDDPARLGFARADVVIAAGYDPVEYGPARWNPAGRLQIVHVDFTAAEVDARYQPEVEVVSDVGKALELLTPLLTVRADY</sequence>
<dbReference type="InterPro" id="IPR012000">
    <property type="entry name" value="Thiamin_PyroP_enz_cen_dom"/>
</dbReference>
<proteinExistence type="inferred from homology"/>
<evidence type="ECO:0000313" key="5">
    <source>
        <dbReference type="EMBL" id="TMQ69420.1"/>
    </source>
</evidence>
<dbReference type="PANTHER" id="PTHR18968">
    <property type="entry name" value="THIAMINE PYROPHOSPHATE ENZYMES"/>
    <property type="match status" value="1"/>
</dbReference>
<accession>A0A538U0J4</accession>
<dbReference type="GO" id="GO:0050660">
    <property type="term" value="F:flavin adenine dinucleotide binding"/>
    <property type="evidence" value="ECO:0007669"/>
    <property type="project" value="TreeGrafter"/>
</dbReference>
<dbReference type="InterPro" id="IPR029035">
    <property type="entry name" value="DHS-like_NAD/FAD-binding_dom"/>
</dbReference>
<dbReference type="FunFam" id="3.40.50.970:FF:000007">
    <property type="entry name" value="Acetolactate synthase"/>
    <property type="match status" value="1"/>
</dbReference>
<dbReference type="GO" id="GO:0005948">
    <property type="term" value="C:acetolactate synthase complex"/>
    <property type="evidence" value="ECO:0007669"/>
    <property type="project" value="TreeGrafter"/>
</dbReference>
<dbReference type="Pfam" id="PF02776">
    <property type="entry name" value="TPP_enzyme_N"/>
    <property type="match status" value="1"/>
</dbReference>
<dbReference type="GO" id="GO:0030976">
    <property type="term" value="F:thiamine pyrophosphate binding"/>
    <property type="evidence" value="ECO:0007669"/>
    <property type="project" value="InterPro"/>
</dbReference>
<dbReference type="Proteomes" id="UP000319771">
    <property type="component" value="Unassembled WGS sequence"/>
</dbReference>
<feature type="domain" description="Thiamine pyrophosphate enzyme N-terminal TPP-binding" evidence="4">
    <location>
        <begin position="1"/>
        <end position="111"/>
    </location>
</feature>
<dbReference type="CDD" id="cd07035">
    <property type="entry name" value="TPP_PYR_POX_like"/>
    <property type="match status" value="1"/>
</dbReference>
<evidence type="ECO:0000256" key="2">
    <source>
        <dbReference type="SAM" id="MobiDB-lite"/>
    </source>
</evidence>
<evidence type="ECO:0000259" key="3">
    <source>
        <dbReference type="Pfam" id="PF00205"/>
    </source>
</evidence>
<feature type="region of interest" description="Disordered" evidence="2">
    <location>
        <begin position="162"/>
        <end position="187"/>
    </location>
</feature>